<name>Q7R8X5_PLAYO</name>
<dbReference type="EMBL" id="AABL01002528">
    <property type="protein sequence ID" value="EAA19452.1"/>
    <property type="molecule type" value="Genomic_DNA"/>
</dbReference>
<dbReference type="Proteomes" id="UP000008553">
    <property type="component" value="Unassembled WGS sequence"/>
</dbReference>
<sequence length="9" mass="1013">MLHNNLNAS</sequence>
<comment type="caution">
    <text evidence="1">The sequence shown here is derived from an EMBL/GenBank/DDBJ whole genome shotgun (WGS) entry which is preliminary data.</text>
</comment>
<evidence type="ECO:0000313" key="2">
    <source>
        <dbReference type="Proteomes" id="UP000008553"/>
    </source>
</evidence>
<dbReference type="InParanoid" id="Q7R8X5"/>
<proteinExistence type="predicted"/>
<protein>
    <submittedName>
        <fullName evidence="1">Uncharacterized protein</fullName>
    </submittedName>
</protein>
<gene>
    <name evidence="1" type="ORF">PY07095</name>
</gene>
<reference evidence="1 2" key="1">
    <citation type="journal article" date="2002" name="Nature">
        <title>Genome sequence and comparative analysis of the model rodent malaria parasite Plasmodium yoelii yoelii.</title>
        <authorList>
            <person name="Carlton J.M."/>
            <person name="Angiuoli S.V."/>
            <person name="Suh B.B."/>
            <person name="Kooij T.W."/>
            <person name="Pertea M."/>
            <person name="Silva J.C."/>
            <person name="Ermolaeva M.D."/>
            <person name="Allen J.E."/>
            <person name="Selengut J.D."/>
            <person name="Koo H.L."/>
            <person name="Peterson J.D."/>
            <person name="Pop M."/>
            <person name="Kosack D.S."/>
            <person name="Shumway M.F."/>
            <person name="Bidwell S.L."/>
            <person name="Shallom S.J."/>
            <person name="van Aken S.E."/>
            <person name="Riedmuller S.B."/>
            <person name="Feldblyum T.V."/>
            <person name="Cho J.K."/>
            <person name="Quackenbush J."/>
            <person name="Sedegah M."/>
            <person name="Shoaibi A."/>
            <person name="Cummings L.M."/>
            <person name="Florens L."/>
            <person name="Yates J.R."/>
            <person name="Raine J.D."/>
            <person name="Sinden R.E."/>
            <person name="Harris M.A."/>
            <person name="Cunningham D.A."/>
            <person name="Preiser P.R."/>
            <person name="Bergman L.W."/>
            <person name="Vaidya A.B."/>
            <person name="van Lin L.H."/>
            <person name="Janse C.J."/>
            <person name="Waters A.P."/>
            <person name="Smith H.O."/>
            <person name="White O.R."/>
            <person name="Salzberg S.L."/>
            <person name="Venter J.C."/>
            <person name="Fraser C.M."/>
            <person name="Hoffman S.L."/>
            <person name="Gardner M.J."/>
            <person name="Carucci D.J."/>
        </authorList>
    </citation>
    <scope>NUCLEOTIDE SEQUENCE [LARGE SCALE GENOMIC DNA]</scope>
    <source>
        <strain evidence="1 2">17XNL</strain>
    </source>
</reference>
<keyword evidence="2" id="KW-1185">Reference proteome</keyword>
<evidence type="ECO:0000313" key="1">
    <source>
        <dbReference type="EMBL" id="EAA19452.1"/>
    </source>
</evidence>
<organism evidence="1 2">
    <name type="scientific">Plasmodium yoelii yoelii</name>
    <dbReference type="NCBI Taxonomy" id="73239"/>
    <lineage>
        <taxon>Eukaryota</taxon>
        <taxon>Sar</taxon>
        <taxon>Alveolata</taxon>
        <taxon>Apicomplexa</taxon>
        <taxon>Aconoidasida</taxon>
        <taxon>Haemosporida</taxon>
        <taxon>Plasmodiidae</taxon>
        <taxon>Plasmodium</taxon>
        <taxon>Plasmodium (Vinckeia)</taxon>
    </lineage>
</organism>
<accession>Q7R8X5</accession>